<dbReference type="EMBL" id="AXCN02000760">
    <property type="status" value="NOT_ANNOTATED_CDS"/>
    <property type="molecule type" value="Genomic_DNA"/>
</dbReference>
<protein>
    <submittedName>
        <fullName evidence="1">Uncharacterized protein</fullName>
    </submittedName>
</protein>
<dbReference type="AlphaFoldDB" id="A0A182QXI8"/>
<dbReference type="VEuPathDB" id="VectorBase:AFAF018859"/>
<evidence type="ECO:0000313" key="2">
    <source>
        <dbReference type="Proteomes" id="UP000075886"/>
    </source>
</evidence>
<keyword evidence="2" id="KW-1185">Reference proteome</keyword>
<dbReference type="EnsemblMetazoa" id="AFAF018859-RA">
    <property type="protein sequence ID" value="AFAF018859-PA"/>
    <property type="gene ID" value="AFAF018859"/>
</dbReference>
<organism evidence="1 2">
    <name type="scientific">Anopheles farauti</name>
    <dbReference type="NCBI Taxonomy" id="69004"/>
    <lineage>
        <taxon>Eukaryota</taxon>
        <taxon>Metazoa</taxon>
        <taxon>Ecdysozoa</taxon>
        <taxon>Arthropoda</taxon>
        <taxon>Hexapoda</taxon>
        <taxon>Insecta</taxon>
        <taxon>Pterygota</taxon>
        <taxon>Neoptera</taxon>
        <taxon>Endopterygota</taxon>
        <taxon>Diptera</taxon>
        <taxon>Nematocera</taxon>
        <taxon>Culicoidea</taxon>
        <taxon>Culicidae</taxon>
        <taxon>Anophelinae</taxon>
        <taxon>Anopheles</taxon>
    </lineage>
</organism>
<proteinExistence type="predicted"/>
<accession>A0A182QXI8</accession>
<reference evidence="1" key="2">
    <citation type="submission" date="2020-05" db="UniProtKB">
        <authorList>
            <consortium name="EnsemblMetazoa"/>
        </authorList>
    </citation>
    <scope>IDENTIFICATION</scope>
    <source>
        <strain evidence="1">FAR1</strain>
    </source>
</reference>
<reference evidence="2" key="1">
    <citation type="submission" date="2014-01" db="EMBL/GenBank/DDBJ databases">
        <title>The Genome Sequence of Anopheles farauti FAR1 (V2).</title>
        <authorList>
            <consortium name="The Broad Institute Genomics Platform"/>
            <person name="Neafsey D.E."/>
            <person name="Besansky N."/>
            <person name="Howell P."/>
            <person name="Walton C."/>
            <person name="Young S.K."/>
            <person name="Zeng Q."/>
            <person name="Gargeya S."/>
            <person name="Fitzgerald M."/>
            <person name="Haas B."/>
            <person name="Abouelleil A."/>
            <person name="Allen A.W."/>
            <person name="Alvarado L."/>
            <person name="Arachchi H.M."/>
            <person name="Berlin A.M."/>
            <person name="Chapman S.B."/>
            <person name="Gainer-Dewar J."/>
            <person name="Goldberg J."/>
            <person name="Griggs A."/>
            <person name="Gujja S."/>
            <person name="Hansen M."/>
            <person name="Howarth C."/>
            <person name="Imamovic A."/>
            <person name="Ireland A."/>
            <person name="Larimer J."/>
            <person name="McCowan C."/>
            <person name="Murphy C."/>
            <person name="Pearson M."/>
            <person name="Poon T.W."/>
            <person name="Priest M."/>
            <person name="Roberts A."/>
            <person name="Saif S."/>
            <person name="Shea T."/>
            <person name="Sisk P."/>
            <person name="Sykes S."/>
            <person name="Wortman J."/>
            <person name="Nusbaum C."/>
            <person name="Birren B."/>
        </authorList>
    </citation>
    <scope>NUCLEOTIDE SEQUENCE [LARGE SCALE GENOMIC DNA]</scope>
    <source>
        <strain evidence="2">FAR1</strain>
    </source>
</reference>
<name>A0A182QXI8_9DIPT</name>
<sequence>MCPWRWIQFQSSPDVPIPDASWTVLSSGSRSLLEEEEEEEFGRDKHGAEFAAPIDVSWCAKQNSQPKDELFPPNRSEWRAALALEPGTNARACVLLACLAHP</sequence>
<dbReference type="EMBL" id="AXCN02000759">
    <property type="status" value="NOT_ANNOTATED_CDS"/>
    <property type="molecule type" value="Genomic_DNA"/>
</dbReference>
<evidence type="ECO:0000313" key="1">
    <source>
        <dbReference type="EnsemblMetazoa" id="AFAF018859-PA"/>
    </source>
</evidence>
<dbReference type="Proteomes" id="UP000075886">
    <property type="component" value="Unassembled WGS sequence"/>
</dbReference>